<evidence type="ECO:0000256" key="8">
    <source>
        <dbReference type="HAMAP-Rule" id="MF_01161"/>
    </source>
</evidence>
<evidence type="ECO:0000256" key="3">
    <source>
        <dbReference type="ARBA" id="ARBA00022598"/>
    </source>
</evidence>
<dbReference type="NCBIfam" id="TIGR02432">
    <property type="entry name" value="lysidine_TilS_N"/>
    <property type="match status" value="1"/>
</dbReference>
<dbReference type="PANTHER" id="PTHR43033">
    <property type="entry name" value="TRNA(ILE)-LYSIDINE SYNTHASE-RELATED"/>
    <property type="match status" value="1"/>
</dbReference>
<dbReference type="CDD" id="cd01992">
    <property type="entry name" value="TilS_N"/>
    <property type="match status" value="1"/>
</dbReference>
<dbReference type="HAMAP" id="MF_01161">
    <property type="entry name" value="tRNA_Ile_lys_synt"/>
    <property type="match status" value="1"/>
</dbReference>
<dbReference type="InterPro" id="IPR012796">
    <property type="entry name" value="Lysidine-tRNA-synth_C"/>
</dbReference>
<evidence type="ECO:0000256" key="7">
    <source>
        <dbReference type="ARBA" id="ARBA00048539"/>
    </source>
</evidence>
<dbReference type="NCBIfam" id="TIGR02433">
    <property type="entry name" value="lysidine_TilS_C"/>
    <property type="match status" value="1"/>
</dbReference>
<reference evidence="10 11" key="1">
    <citation type="submission" date="2018-05" db="EMBL/GenBank/DDBJ databases">
        <title>Complete genome sequences of Streptococcus sobrinus.</title>
        <authorList>
            <person name="Sales M."/>
            <person name="Jensen P.A."/>
        </authorList>
    </citation>
    <scope>NUCLEOTIDE SEQUENCE [LARGE SCALE GENOMIC DNA]</scope>
    <source>
        <strain evidence="10 11">SL1</strain>
    </source>
</reference>
<evidence type="ECO:0000256" key="2">
    <source>
        <dbReference type="ARBA" id="ARBA00022490"/>
    </source>
</evidence>
<dbReference type="SMART" id="SM00977">
    <property type="entry name" value="TilS_C"/>
    <property type="match status" value="1"/>
</dbReference>
<keyword evidence="2 8" id="KW-0963">Cytoplasm</keyword>
<evidence type="ECO:0000256" key="6">
    <source>
        <dbReference type="ARBA" id="ARBA00022840"/>
    </source>
</evidence>
<evidence type="ECO:0000256" key="5">
    <source>
        <dbReference type="ARBA" id="ARBA00022741"/>
    </source>
</evidence>
<dbReference type="PANTHER" id="PTHR43033:SF1">
    <property type="entry name" value="TRNA(ILE)-LYSIDINE SYNTHASE-RELATED"/>
    <property type="match status" value="1"/>
</dbReference>
<dbReference type="InterPro" id="IPR014729">
    <property type="entry name" value="Rossmann-like_a/b/a_fold"/>
</dbReference>
<feature type="binding site" evidence="8">
    <location>
        <begin position="27"/>
        <end position="32"/>
    </location>
    <ligand>
        <name>ATP</name>
        <dbReference type="ChEBI" id="CHEBI:30616"/>
    </ligand>
</feature>
<keyword evidence="4 8" id="KW-0819">tRNA processing</keyword>
<sequence length="422" mass="48829">MKMQKILQEIQKHEYFAQHDKVLVAVSGGVDSMNLLLFLQAHQEDLAIQIGLAHVNHKQRQESEIEEAYLRKWAQDHQVPFYLAHFSGNFSEKTAREFRYDFFKRVMEEEGYTALVTAHHADDQAETIFMRLLRGSRLRHLVGMQPVKSFGPGQLIRPFLKIEKKDLPDIFHFEDESNQSDTYLRNRIRHHYLPSLSQENPKFSAALRELGKETDYLLMALSDLTADIEENNLQSFRKQSPAVQYYLLQNYLEDFPDLSLTRAQFESLLKKIGQASPEDSYLKAGYYLHLQKDQFYLDKIGPRTDSVFPAQVLKYGNIVSFGQTSFEFGQTGEIAMTSLEPVTLRPRQAGDSIDFGSFHKKIRRLFIDEKIPTQERSQAIVAEQNDQIIFVLVGGHLYLRKESQCVTIKAKLCIKTRKNGDL</sequence>
<dbReference type="Pfam" id="PF01171">
    <property type="entry name" value="ATP_bind_3"/>
    <property type="match status" value="1"/>
</dbReference>
<keyword evidence="11" id="KW-1185">Reference proteome</keyword>
<evidence type="ECO:0000256" key="4">
    <source>
        <dbReference type="ARBA" id="ARBA00022694"/>
    </source>
</evidence>
<evidence type="ECO:0000256" key="1">
    <source>
        <dbReference type="ARBA" id="ARBA00004496"/>
    </source>
</evidence>
<dbReference type="SUPFAM" id="SSF56037">
    <property type="entry name" value="PheT/TilS domain"/>
    <property type="match status" value="1"/>
</dbReference>
<dbReference type="GeneID" id="93922916"/>
<evidence type="ECO:0000313" key="11">
    <source>
        <dbReference type="Proteomes" id="UP000245369"/>
    </source>
</evidence>
<dbReference type="Gene3D" id="3.40.50.620">
    <property type="entry name" value="HUPs"/>
    <property type="match status" value="1"/>
</dbReference>
<comment type="similarity">
    <text evidence="8">Belongs to the tRNA(Ile)-lysidine synthase family.</text>
</comment>
<evidence type="ECO:0000259" key="9">
    <source>
        <dbReference type="SMART" id="SM00977"/>
    </source>
</evidence>
<keyword evidence="5 8" id="KW-0547">Nucleotide-binding</keyword>
<proteinExistence type="inferred from homology"/>
<feature type="domain" description="Lysidine-tRNA(Ile) synthetase C-terminal" evidence="9">
    <location>
        <begin position="342"/>
        <end position="410"/>
    </location>
</feature>
<evidence type="ECO:0000313" key="10">
    <source>
        <dbReference type="EMBL" id="AWN19880.1"/>
    </source>
</evidence>
<comment type="domain">
    <text evidence="8">The N-terminal region contains the highly conserved SGGXDS motif, predicted to be a P-loop motif involved in ATP binding.</text>
</comment>
<dbReference type="SUPFAM" id="SSF52402">
    <property type="entry name" value="Adenine nucleotide alpha hydrolases-like"/>
    <property type="match status" value="1"/>
</dbReference>
<gene>
    <name evidence="8 10" type="primary">tilS</name>
    <name evidence="10" type="ORF">DK182_00060</name>
</gene>
<organism evidence="10 11">
    <name type="scientific">Streptococcus sobrinus</name>
    <dbReference type="NCBI Taxonomy" id="1310"/>
    <lineage>
        <taxon>Bacteria</taxon>
        <taxon>Bacillati</taxon>
        <taxon>Bacillota</taxon>
        <taxon>Bacilli</taxon>
        <taxon>Lactobacillales</taxon>
        <taxon>Streptococcaceae</taxon>
        <taxon>Streptococcus</taxon>
    </lineage>
</organism>
<comment type="function">
    <text evidence="8">Ligates lysine onto the cytidine present at position 34 of the AUA codon-specific tRNA(Ile) that contains the anticodon CAU, in an ATP-dependent manner. Cytidine is converted to lysidine, thus changing the amino acid specificity of the tRNA from methionine to isoleucine.</text>
</comment>
<comment type="catalytic activity">
    <reaction evidence="7 8">
        <text>cytidine(34) in tRNA(Ile2) + L-lysine + ATP = lysidine(34) in tRNA(Ile2) + AMP + diphosphate + H(+)</text>
        <dbReference type="Rhea" id="RHEA:43744"/>
        <dbReference type="Rhea" id="RHEA-COMP:10625"/>
        <dbReference type="Rhea" id="RHEA-COMP:10670"/>
        <dbReference type="ChEBI" id="CHEBI:15378"/>
        <dbReference type="ChEBI" id="CHEBI:30616"/>
        <dbReference type="ChEBI" id="CHEBI:32551"/>
        <dbReference type="ChEBI" id="CHEBI:33019"/>
        <dbReference type="ChEBI" id="CHEBI:82748"/>
        <dbReference type="ChEBI" id="CHEBI:83665"/>
        <dbReference type="ChEBI" id="CHEBI:456215"/>
        <dbReference type="EC" id="6.3.4.19"/>
    </reaction>
</comment>
<dbReference type="InterPro" id="IPR012795">
    <property type="entry name" value="tRNA_Ile_lys_synt_N"/>
</dbReference>
<protein>
    <recommendedName>
        <fullName evidence="8">tRNA(Ile)-lysidine synthase</fullName>
        <ecNumber evidence="8">6.3.4.19</ecNumber>
    </recommendedName>
    <alternativeName>
        <fullName evidence="8">tRNA(Ile)-2-lysyl-cytidine synthase</fullName>
    </alternativeName>
    <alternativeName>
        <fullName evidence="8">tRNA(Ile)-lysidine synthetase</fullName>
    </alternativeName>
</protein>
<dbReference type="EC" id="6.3.4.19" evidence="8"/>
<dbReference type="EMBL" id="CP029490">
    <property type="protein sequence ID" value="AWN19880.1"/>
    <property type="molecule type" value="Genomic_DNA"/>
</dbReference>
<dbReference type="InterPro" id="IPR011063">
    <property type="entry name" value="TilS/TtcA_N"/>
</dbReference>
<dbReference type="RefSeq" id="WP_002959957.1">
    <property type="nucleotide sequence ID" value="NZ_CP029490.1"/>
</dbReference>
<dbReference type="Proteomes" id="UP000245369">
    <property type="component" value="Chromosome"/>
</dbReference>
<keyword evidence="6 8" id="KW-0067">ATP-binding</keyword>
<name>A0ABM6W309_9STRE</name>
<accession>A0ABM6W309</accession>
<keyword evidence="3 8" id="KW-0436">Ligase</keyword>
<comment type="subcellular location">
    <subcellularLocation>
        <location evidence="1 8">Cytoplasm</location>
    </subcellularLocation>
</comment>
<dbReference type="InterPro" id="IPR012094">
    <property type="entry name" value="tRNA_Ile_lys_synt"/>
</dbReference>